<dbReference type="OrthoDB" id="9815057at2"/>
<organism evidence="2 3">
    <name type="scientific">Oceanobacillus arenosus</name>
    <dbReference type="NCBI Taxonomy" id="1229153"/>
    <lineage>
        <taxon>Bacteria</taxon>
        <taxon>Bacillati</taxon>
        <taxon>Bacillota</taxon>
        <taxon>Bacilli</taxon>
        <taxon>Bacillales</taxon>
        <taxon>Bacillaceae</taxon>
        <taxon>Oceanobacillus</taxon>
    </lineage>
</organism>
<keyword evidence="3" id="KW-1185">Reference proteome</keyword>
<proteinExistence type="predicted"/>
<dbReference type="Proteomes" id="UP000257143">
    <property type="component" value="Unassembled WGS sequence"/>
</dbReference>
<sequence>MPAISKIRLTNVVYEDGNKRYNDETFLFDGHNGAILLENGGGKTVFIHTVLQAILPHTNLGDRKIKQTLQLENAPAHIGIEWIKNDNPRRYVATCVSLFMTKDGLDSFRYVYEYDGDSHDALDYIPFVRETNGKKRPADRSEIMEYYSAMNSKSLYAQSFPTITGFKEHLEEQHHIISNEWENIVKINRDEGGIDKFFEACRTTTDLYDRLLIPTVEDSIMGHDQGMFVDMFEKQREGFRTYKKLKESILENLRIQEELEKYVAVFGSFSNIQVEYEKAKAHAKGTWMVIQNQRLATEKIAEENLQNNNQWQVDNHIYQLKKESHVILLEEHESNHLESTYKMILAKHEENLEILNGQIKESNSLKHASLKKELKQHEDQLKDYQVDMLAREQDDDLIDYEEKMNEANRALHGYFQGEVERIKKLIEEVMIELRPIVEEHTRLVAHHEKLAKQVSERNIEKAGLEAEIKIKQHRVAALKQEILANPGQEDLKTEFSKWLKRHQFLDEDWIRLRQLDKGKENEITELNAARENLFSVKSESEQALNRVVVEEERLQEMHRNLAVQLAEIRPKWGTIVDLYLRETTIYDELLDMEIGLGKELEDLLYKERLARRFVDDYDEQDSFFGDPFLNQQLIAWKNQVDYVVSGVEYFQGFGIVEKEKNKAYGLWPLTLVTTKKSKQAIIEKLEKVSSSLQFPITVLSLEEAKQIGLVEVQGAWVSPSHWYDVLDQEQFRTWKEEVKSQADIVIENRVKKDSEKRQLQTVIKAFKQFFATYPKERREAITTKLGQLRKQIEDYKQEIKKNMDTQLKLNSEREAIQENIRAYQAEMHGLDIKIGKGNECLTIEKELINHLQSHGQIGDYLEKLEKEARQTSYQLERYQEEMDSKRERKTGLDFELTRIETDDLYLEVKNVLPLFMEDEKSVILNRRVELKFAIRNLQKSNAELLINIENEKSNIARIKTDIVNLVAEASAIDLELEFPPDGEHLLASVRDAIQKLKKEKELLEKETAAAKEKRDGQLARERTLKEQFSKAFTGEDLYRFTEALHEIPRILKEEKVKLAKRENYLNEEKARIDKALTDMKQAANNLNLFEEAHHFKSTTITGRVFTESESSEFSYRRIDYVKEVTNLLRSTKLAVDKGMEDVDHARRHFRDFCNRHISDGKLQHMAIQGMEQKETYEDIISFKNNMMVRIEQADKYARNYISENDKDMQAFINNIHNHLKNLTEQLRIIPKKTKLKIGNDWKEIFKFKVPEWAEEDGKQRIRAHVDWILEQLESDIYLNEQGMDDSGKVRKDIETWLQSKQLLRVVMNNEGMKVNCRKVTNDNQVTTRSYSWEQSNNWSGGEKWSKNMTLFLGILNFVAEKKQHIEGNMKRHRVVILDNPFGKASSEHVLSPVFFIAEQLGFQIIALTAHAEGKFLQDYFPIIYSCRLRATDDPTKKIMSKEKSLHHAYFQDHEPESIERLGEVEQMELF</sequence>
<dbReference type="EMBL" id="PIOC01000023">
    <property type="protein sequence ID" value="RDW16982.1"/>
    <property type="molecule type" value="Genomic_DNA"/>
</dbReference>
<dbReference type="RefSeq" id="WP_115774212.1">
    <property type="nucleotide sequence ID" value="NZ_PIOC01000023.1"/>
</dbReference>
<feature type="coiled-coil region" evidence="1">
    <location>
        <begin position="778"/>
        <end position="833"/>
    </location>
</feature>
<comment type="caution">
    <text evidence="2">The sequence shown here is derived from an EMBL/GenBank/DDBJ whole genome shotgun (WGS) entry which is preliminary data.</text>
</comment>
<gene>
    <name evidence="2" type="ORF">CWR48_15365</name>
</gene>
<evidence type="ECO:0000256" key="1">
    <source>
        <dbReference type="SAM" id="Coils"/>
    </source>
</evidence>
<name>A0A3D8PMT6_9BACI</name>
<feature type="coiled-coil region" evidence="1">
    <location>
        <begin position="1065"/>
        <end position="1092"/>
    </location>
</feature>
<keyword evidence="1" id="KW-0175">Coiled coil</keyword>
<evidence type="ECO:0000313" key="2">
    <source>
        <dbReference type="EMBL" id="RDW16982.1"/>
    </source>
</evidence>
<reference evidence="3" key="1">
    <citation type="submission" date="2017-11" db="EMBL/GenBank/DDBJ databases">
        <authorList>
            <person name="Zhu W."/>
        </authorList>
    </citation>
    <scope>NUCLEOTIDE SEQUENCE [LARGE SCALE GENOMIC DNA]</scope>
    <source>
        <strain evidence="3">CAU 1183</strain>
    </source>
</reference>
<feature type="coiled-coil region" evidence="1">
    <location>
        <begin position="345"/>
        <end position="410"/>
    </location>
</feature>
<feature type="coiled-coil region" evidence="1">
    <location>
        <begin position="934"/>
        <end position="1013"/>
    </location>
</feature>
<feature type="coiled-coil region" evidence="1">
    <location>
        <begin position="861"/>
        <end position="895"/>
    </location>
</feature>
<protein>
    <submittedName>
        <fullName evidence="2">Uncharacterized protein</fullName>
    </submittedName>
</protein>
<evidence type="ECO:0000313" key="3">
    <source>
        <dbReference type="Proteomes" id="UP000257143"/>
    </source>
</evidence>
<accession>A0A3D8PMT6</accession>